<proteinExistence type="predicted"/>
<evidence type="ECO:0000256" key="1">
    <source>
        <dbReference type="SAM" id="MobiDB-lite"/>
    </source>
</evidence>
<evidence type="ECO:0000313" key="2">
    <source>
        <dbReference type="EMBL" id="OAE19972.1"/>
    </source>
</evidence>
<organism evidence="2 3">
    <name type="scientific">Marchantia polymorpha subsp. ruderalis</name>
    <dbReference type="NCBI Taxonomy" id="1480154"/>
    <lineage>
        <taxon>Eukaryota</taxon>
        <taxon>Viridiplantae</taxon>
        <taxon>Streptophyta</taxon>
        <taxon>Embryophyta</taxon>
        <taxon>Marchantiophyta</taxon>
        <taxon>Marchantiopsida</taxon>
        <taxon>Marchantiidae</taxon>
        <taxon>Marchantiales</taxon>
        <taxon>Marchantiaceae</taxon>
        <taxon>Marchantia</taxon>
    </lineage>
</organism>
<keyword evidence="3" id="KW-1185">Reference proteome</keyword>
<evidence type="ECO:0000313" key="3">
    <source>
        <dbReference type="Proteomes" id="UP000077202"/>
    </source>
</evidence>
<feature type="region of interest" description="Disordered" evidence="1">
    <location>
        <begin position="140"/>
        <end position="164"/>
    </location>
</feature>
<dbReference type="AlphaFoldDB" id="A0A176VHZ2"/>
<dbReference type="EMBL" id="LVLJ01003740">
    <property type="protein sequence ID" value="OAE19972.1"/>
    <property type="molecule type" value="Genomic_DNA"/>
</dbReference>
<sequence length="164" mass="18234">MPLAAPSFSYNALVSLPQVSKLVLGHKIEGKMILVIAGKNRTIAKGRVRFEQRAGKTWIPAATSCSCFCSLLLKDFLHRGVGSKQSIRLVLEMAQHWESAARTIAMDFTDCLVTGMSTTILIMVLASQRHRIELIEAPPQERRRLRGDGRQRRQTSSSGQDIES</sequence>
<protein>
    <submittedName>
        <fullName evidence="2">Uncharacterized protein</fullName>
    </submittedName>
</protein>
<reference evidence="2" key="1">
    <citation type="submission" date="2016-03" db="EMBL/GenBank/DDBJ databases">
        <title>Mechanisms controlling the formation of the plant cell surface in tip-growing cells are functionally conserved among land plants.</title>
        <authorList>
            <person name="Honkanen S."/>
            <person name="Jones V.A."/>
            <person name="Morieri G."/>
            <person name="Champion C."/>
            <person name="Hetherington A.J."/>
            <person name="Kelly S."/>
            <person name="Saint-Marcoux D."/>
            <person name="Proust H."/>
            <person name="Prescott H."/>
            <person name="Dolan L."/>
        </authorList>
    </citation>
    <scope>NUCLEOTIDE SEQUENCE [LARGE SCALE GENOMIC DNA]</scope>
    <source>
        <tissue evidence="2">Whole gametophyte</tissue>
    </source>
</reference>
<gene>
    <name evidence="2" type="ORF">AXG93_1520s1460</name>
</gene>
<feature type="compositionally biased region" description="Polar residues" evidence="1">
    <location>
        <begin position="155"/>
        <end position="164"/>
    </location>
</feature>
<accession>A0A176VHZ2</accession>
<feature type="compositionally biased region" description="Basic and acidic residues" evidence="1">
    <location>
        <begin position="140"/>
        <end position="151"/>
    </location>
</feature>
<comment type="caution">
    <text evidence="2">The sequence shown here is derived from an EMBL/GenBank/DDBJ whole genome shotgun (WGS) entry which is preliminary data.</text>
</comment>
<dbReference type="Proteomes" id="UP000077202">
    <property type="component" value="Unassembled WGS sequence"/>
</dbReference>
<name>A0A176VHZ2_MARPO</name>